<name>G9XF53_9FIRM</name>
<reference evidence="2 3" key="1">
    <citation type="submission" date="2011-08" db="EMBL/GenBank/DDBJ databases">
        <title>The Genome Sequence of Eubacteriaceae bacterium CM5.</title>
        <authorList>
            <consortium name="The Broad Institute Genome Sequencing Platform"/>
            <person name="Earl A."/>
            <person name="Ward D."/>
            <person name="Feldgarden M."/>
            <person name="Gevers D."/>
            <person name="Sizova M."/>
            <person name="Hazen A."/>
            <person name="Epstein S."/>
            <person name="Young S.K."/>
            <person name="Zeng Q."/>
            <person name="Gargeya S."/>
            <person name="Fitzgerald M."/>
            <person name="Haas B."/>
            <person name="Abouelleil A."/>
            <person name="Alvarado L."/>
            <person name="Arachchi H.M."/>
            <person name="Berlin A."/>
            <person name="Brown A."/>
            <person name="Chapman S.B."/>
            <person name="Chen Z."/>
            <person name="Dunbar C."/>
            <person name="Freedman E."/>
            <person name="Gearin G."/>
            <person name="Gellesch M."/>
            <person name="Goldberg J."/>
            <person name="Griggs A."/>
            <person name="Gujja S."/>
            <person name="Heiman D."/>
            <person name="Howarth C."/>
            <person name="Larson L."/>
            <person name="Lui A."/>
            <person name="MacDonald P.J.P."/>
            <person name="Montmayeur A."/>
            <person name="Murphy C."/>
            <person name="Neiman D."/>
            <person name="Pearson M."/>
            <person name="Priest M."/>
            <person name="Roberts A."/>
            <person name="Saif S."/>
            <person name="Shea T."/>
            <person name="Shenoy N."/>
            <person name="Sisk P."/>
            <person name="Stolte C."/>
            <person name="Sykes S."/>
            <person name="Wortman J."/>
            <person name="Nusbaum C."/>
            <person name="Birren B."/>
        </authorList>
    </citation>
    <scope>NUCLEOTIDE SEQUENCE [LARGE SCALE GENOMIC DNA]</scope>
    <source>
        <strain evidence="2 3">CM5</strain>
    </source>
</reference>
<evidence type="ECO:0000313" key="2">
    <source>
        <dbReference type="EMBL" id="EHL17547.1"/>
    </source>
</evidence>
<dbReference type="Pfam" id="PF18812">
    <property type="entry name" value="PBECR3"/>
    <property type="match status" value="1"/>
</dbReference>
<protein>
    <recommendedName>
        <fullName evidence="1">Phage-Barnase-EndoU-ColicinE5/D-RelE like nuclease 3 domain-containing protein</fullName>
    </recommendedName>
</protein>
<comment type="caution">
    <text evidence="2">The sequence shown here is derived from an EMBL/GenBank/DDBJ whole genome shotgun (WGS) entry which is preliminary data.</text>
</comment>
<dbReference type="AlphaFoldDB" id="G9XF53"/>
<sequence length="118" mass="13762">MQIVGSLSENIINLFNLSYEKDSKILLTKDRKKHMLKHKNEFSDFEKTYSRIDEIIQNPDFVGMHPSGESIEFIKRLDETVLVAVRLNKNLNVKTMYVISETKLNNYVKSGRTKKIVL</sequence>
<dbReference type="Proteomes" id="UP000003379">
    <property type="component" value="Unassembled WGS sequence"/>
</dbReference>
<evidence type="ECO:0000259" key="1">
    <source>
        <dbReference type="Pfam" id="PF18812"/>
    </source>
</evidence>
<gene>
    <name evidence="2" type="ORF">HMPREF9628_02206</name>
</gene>
<proteinExistence type="predicted"/>
<feature type="domain" description="Phage-Barnase-EndoU-ColicinE5/D-RelE like nuclease 3" evidence="1">
    <location>
        <begin position="2"/>
        <end position="106"/>
    </location>
</feature>
<dbReference type="EMBL" id="AFZG01000061">
    <property type="protein sequence ID" value="EHL17547.1"/>
    <property type="molecule type" value="Genomic_DNA"/>
</dbReference>
<evidence type="ECO:0000313" key="3">
    <source>
        <dbReference type="Proteomes" id="UP000003379"/>
    </source>
</evidence>
<accession>G9XF53</accession>
<dbReference type="RefSeq" id="WP_009530011.1">
    <property type="nucleotide sequence ID" value="NZ_JH414640.1"/>
</dbReference>
<dbReference type="HOGENOM" id="CLU_143552_2_0_9"/>
<dbReference type="InterPro" id="IPR041301">
    <property type="entry name" value="PBECR3"/>
</dbReference>
<organism evidence="2 3">
    <name type="scientific">Peptoanaerobacter stomatis</name>
    <dbReference type="NCBI Taxonomy" id="796937"/>
    <lineage>
        <taxon>Bacteria</taxon>
        <taxon>Bacillati</taxon>
        <taxon>Bacillota</taxon>
        <taxon>Clostridia</taxon>
        <taxon>Peptostreptococcales</taxon>
        <taxon>Filifactoraceae</taxon>
        <taxon>Peptoanaerobacter</taxon>
    </lineage>
</organism>